<dbReference type="Pfam" id="PF15667">
    <property type="entry name" value="CMIP6"/>
    <property type="match status" value="1"/>
</dbReference>
<sequence length="259" mass="29316">MEGEEKQQQHKIEDAGIACITEKKEEIKHEKIPGKITQHLKPSVDRRRVNYAKFMHTNMRLYNEPVPYIDSKEPAKQIILQCSYKKQWWLQSEEAEPVSQPPYDTKSTQRSDFQKPACPLVLPVKHKMQKPSCGIGKVSHVPLTCLSSSGEQENNFEEYISFIHQYDSRKTPNEPIRGKRHGTFVQRAIKPPTMSIIPKEPEVLPNAPGSCSSEQPQRTEKENVSRDSVPSPGTEFPRTAGDLETEGSPGPQAQNLECG</sequence>
<dbReference type="Proteomes" id="UP000030759">
    <property type="component" value="Unassembled WGS sequence"/>
</dbReference>
<protein>
    <submittedName>
        <fullName evidence="2">Uncharacterized protein</fullName>
    </submittedName>
</protein>
<organism evidence="2 3">
    <name type="scientific">Cricetulus griseus</name>
    <name type="common">Chinese hamster</name>
    <name type="synonym">Cricetulus barabensis griseus</name>
    <dbReference type="NCBI Taxonomy" id="10029"/>
    <lineage>
        <taxon>Eukaryota</taxon>
        <taxon>Metazoa</taxon>
        <taxon>Chordata</taxon>
        <taxon>Craniata</taxon>
        <taxon>Vertebrata</taxon>
        <taxon>Euteleostomi</taxon>
        <taxon>Mammalia</taxon>
        <taxon>Eutheria</taxon>
        <taxon>Euarchontoglires</taxon>
        <taxon>Glires</taxon>
        <taxon>Rodentia</taxon>
        <taxon>Myomorpha</taxon>
        <taxon>Muroidea</taxon>
        <taxon>Cricetidae</taxon>
        <taxon>Cricetinae</taxon>
        <taxon>Cricetulus</taxon>
    </lineage>
</organism>
<reference evidence="3" key="1">
    <citation type="journal article" date="2013" name="Nat. Biotechnol.">
        <title>Chinese hamster genome sequenced from sorted chromosomes.</title>
        <authorList>
            <person name="Brinkrolf K."/>
            <person name="Rupp O."/>
            <person name="Laux H."/>
            <person name="Kollin F."/>
            <person name="Ernst W."/>
            <person name="Linke B."/>
            <person name="Kofler R."/>
            <person name="Romand S."/>
            <person name="Hesse F."/>
            <person name="Budach W.E."/>
            <person name="Galosy S."/>
            <person name="Muller D."/>
            <person name="Noll T."/>
            <person name="Wienberg J."/>
            <person name="Jostock T."/>
            <person name="Leonard M."/>
            <person name="Grillari J."/>
            <person name="Tauch A."/>
            <person name="Goesmann A."/>
            <person name="Helk B."/>
            <person name="Mott J.E."/>
            <person name="Puhler A."/>
            <person name="Borth N."/>
        </authorList>
    </citation>
    <scope>NUCLEOTIDE SEQUENCE [LARGE SCALE GENOMIC DNA]</scope>
    <source>
        <strain evidence="3">17A/GY</strain>
    </source>
</reference>
<dbReference type="AlphaFoldDB" id="A0A061IH49"/>
<proteinExistence type="predicted"/>
<dbReference type="InterPro" id="IPR031365">
    <property type="entry name" value="CMIP6"/>
</dbReference>
<dbReference type="PANTHER" id="PTHR35087">
    <property type="entry name" value="SIMILAR TO HYPOTHETICAL PROTEIN FLJ40298"/>
    <property type="match status" value="1"/>
</dbReference>
<accession>A0A061IH49</accession>
<evidence type="ECO:0000313" key="3">
    <source>
        <dbReference type="Proteomes" id="UP000030759"/>
    </source>
</evidence>
<gene>
    <name evidence="2" type="ORF">H671_1g3266</name>
</gene>
<feature type="region of interest" description="Disordered" evidence="1">
    <location>
        <begin position="190"/>
        <end position="259"/>
    </location>
</feature>
<evidence type="ECO:0000256" key="1">
    <source>
        <dbReference type="SAM" id="MobiDB-lite"/>
    </source>
</evidence>
<dbReference type="PANTHER" id="PTHR35087:SF1">
    <property type="entry name" value="RIKEN CDNA 4930505A04 GENE"/>
    <property type="match status" value="1"/>
</dbReference>
<name>A0A061IH49_CRIGR</name>
<dbReference type="EMBL" id="KE666323">
    <property type="protein sequence ID" value="ERE88175.1"/>
    <property type="molecule type" value="Genomic_DNA"/>
</dbReference>
<evidence type="ECO:0000313" key="2">
    <source>
        <dbReference type="EMBL" id="ERE88175.1"/>
    </source>
</evidence>